<comment type="caution">
    <text evidence="2">The sequence shown here is derived from an EMBL/GenBank/DDBJ whole genome shotgun (WGS) entry which is preliminary data.</text>
</comment>
<dbReference type="RefSeq" id="WP_156450999.1">
    <property type="nucleotide sequence ID" value="NZ_JBHSLU010000047.1"/>
</dbReference>
<organism evidence="2 3">
    <name type="scientific">Bosea massiliensis</name>
    <dbReference type="NCBI Taxonomy" id="151419"/>
    <lineage>
        <taxon>Bacteria</taxon>
        <taxon>Pseudomonadati</taxon>
        <taxon>Pseudomonadota</taxon>
        <taxon>Alphaproteobacteria</taxon>
        <taxon>Hyphomicrobiales</taxon>
        <taxon>Boseaceae</taxon>
        <taxon>Bosea</taxon>
    </lineage>
</organism>
<accession>A0ABW0P2I0</accession>
<feature type="signal peptide" evidence="1">
    <location>
        <begin position="1"/>
        <end position="20"/>
    </location>
</feature>
<keyword evidence="1" id="KW-0732">Signal</keyword>
<protein>
    <submittedName>
        <fullName evidence="2">Uncharacterized protein</fullName>
    </submittedName>
</protein>
<evidence type="ECO:0000256" key="1">
    <source>
        <dbReference type="SAM" id="SignalP"/>
    </source>
</evidence>
<evidence type="ECO:0000313" key="3">
    <source>
        <dbReference type="Proteomes" id="UP001596060"/>
    </source>
</evidence>
<proteinExistence type="predicted"/>
<feature type="chain" id="PRO_5045417657" evidence="1">
    <location>
        <begin position="21"/>
        <end position="238"/>
    </location>
</feature>
<name>A0ABW0P2I0_9HYPH</name>
<keyword evidence="3" id="KW-1185">Reference proteome</keyword>
<gene>
    <name evidence="2" type="ORF">ACFPN9_15440</name>
</gene>
<dbReference type="Proteomes" id="UP001596060">
    <property type="component" value="Unassembled WGS sequence"/>
</dbReference>
<reference evidence="3" key="1">
    <citation type="journal article" date="2019" name="Int. J. Syst. Evol. Microbiol.">
        <title>The Global Catalogue of Microorganisms (GCM) 10K type strain sequencing project: providing services to taxonomists for standard genome sequencing and annotation.</title>
        <authorList>
            <consortium name="The Broad Institute Genomics Platform"/>
            <consortium name="The Broad Institute Genome Sequencing Center for Infectious Disease"/>
            <person name="Wu L."/>
            <person name="Ma J."/>
        </authorList>
    </citation>
    <scope>NUCLEOTIDE SEQUENCE [LARGE SCALE GENOMIC DNA]</scope>
    <source>
        <strain evidence="3">CCUG 43117</strain>
    </source>
</reference>
<dbReference type="EMBL" id="JBHSLU010000047">
    <property type="protein sequence ID" value="MFC5506650.1"/>
    <property type="molecule type" value="Genomic_DNA"/>
</dbReference>
<sequence length="238" mass="26377">MAIAAAAVSAAFGTMSVASAQSRDAAKSVSDRQVAVMMFVDYGRSYGYQSMLAAIQIDVVKAQIARDQALLKQKEELYRKKAIPLVELEIARLKDLWNRKQLVVAEKSLATVSAQYQAMGEMAKHFSGVNVPVDALYATFRRAWDAGCEKGPDEVEAMRAWAAFATKSAERARQLNRLGRETKTALLEKQMQQRIAQANYEQRASRLDRCRTVLSPSFDDVLMVDAPRPAGAEKPSDR</sequence>
<evidence type="ECO:0000313" key="2">
    <source>
        <dbReference type="EMBL" id="MFC5506650.1"/>
    </source>
</evidence>